<keyword evidence="3" id="KW-1185">Reference proteome</keyword>
<dbReference type="EMBL" id="OC917599">
    <property type="protein sequence ID" value="CAD7647508.1"/>
    <property type="molecule type" value="Genomic_DNA"/>
</dbReference>
<sequence length="130" mass="14613">MYVLCDFTYGYETDDFTLAIINLTYTDPHTGVQHSEYEEYGKYTVGRIGSVSGRLVTMHVSSNGRQTHDACEPIDADIMPSEPWIALAQYGNCRDSVKLKHIATTNASAAVIYNNRAGTRLIKMHHKVRQ</sequence>
<dbReference type="Proteomes" id="UP000728032">
    <property type="component" value="Unassembled WGS sequence"/>
</dbReference>
<dbReference type="InterPro" id="IPR046450">
    <property type="entry name" value="PA_dom_sf"/>
</dbReference>
<evidence type="ECO:0000313" key="3">
    <source>
        <dbReference type="Proteomes" id="UP000728032"/>
    </source>
</evidence>
<evidence type="ECO:0000313" key="2">
    <source>
        <dbReference type="EMBL" id="CAD7647508.1"/>
    </source>
</evidence>
<gene>
    <name evidence="2" type="ORF">ONB1V03_LOCUS6284</name>
</gene>
<dbReference type="EMBL" id="CAJPVJ010002774">
    <property type="protein sequence ID" value="CAG2166769.1"/>
    <property type="molecule type" value="Genomic_DNA"/>
</dbReference>
<dbReference type="Gene3D" id="3.50.30.30">
    <property type="match status" value="1"/>
</dbReference>
<feature type="domain" description="PA" evidence="1">
    <location>
        <begin position="52"/>
        <end position="118"/>
    </location>
</feature>
<dbReference type="Pfam" id="PF02225">
    <property type="entry name" value="PA"/>
    <property type="match status" value="1"/>
</dbReference>
<dbReference type="InterPro" id="IPR003137">
    <property type="entry name" value="PA_domain"/>
</dbReference>
<accession>A0A7R9LTE5</accession>
<organism evidence="2">
    <name type="scientific">Oppiella nova</name>
    <dbReference type="NCBI Taxonomy" id="334625"/>
    <lineage>
        <taxon>Eukaryota</taxon>
        <taxon>Metazoa</taxon>
        <taxon>Ecdysozoa</taxon>
        <taxon>Arthropoda</taxon>
        <taxon>Chelicerata</taxon>
        <taxon>Arachnida</taxon>
        <taxon>Acari</taxon>
        <taxon>Acariformes</taxon>
        <taxon>Sarcoptiformes</taxon>
        <taxon>Oribatida</taxon>
        <taxon>Brachypylina</taxon>
        <taxon>Oppioidea</taxon>
        <taxon>Oppiidae</taxon>
        <taxon>Oppiella</taxon>
    </lineage>
</organism>
<dbReference type="OrthoDB" id="5357315at2759"/>
<protein>
    <recommendedName>
        <fullName evidence="1">PA domain-containing protein</fullName>
    </recommendedName>
</protein>
<reference evidence="2" key="1">
    <citation type="submission" date="2020-11" db="EMBL/GenBank/DDBJ databases">
        <authorList>
            <person name="Tran Van P."/>
        </authorList>
    </citation>
    <scope>NUCLEOTIDE SEQUENCE</scope>
</reference>
<proteinExistence type="predicted"/>
<dbReference type="AlphaFoldDB" id="A0A7R9LTE5"/>
<evidence type="ECO:0000259" key="1">
    <source>
        <dbReference type="Pfam" id="PF02225"/>
    </source>
</evidence>
<dbReference type="SUPFAM" id="SSF52025">
    <property type="entry name" value="PA domain"/>
    <property type="match status" value="1"/>
</dbReference>
<name>A0A7R9LTE5_9ACAR</name>